<feature type="domain" description="Endoribonuclease L-PSP/chorismate mutase-like" evidence="1">
    <location>
        <begin position="10"/>
        <end position="128"/>
    </location>
</feature>
<dbReference type="RefSeq" id="WP_172875898.1">
    <property type="nucleotide sequence ID" value="NZ_LT607754.1"/>
</dbReference>
<gene>
    <name evidence="2" type="ORF">GA0070613_5298</name>
</gene>
<dbReference type="PANTHER" id="PTHR43760:SF1">
    <property type="entry name" value="ENDORIBONUCLEASE L-PSP_CHORISMATE MUTASE-LIKE DOMAIN-CONTAINING PROTEIN"/>
    <property type="match status" value="1"/>
</dbReference>
<sequence length="150" mass="15202">MAEPAGRGRLPAPPAPQGHYVPVVVHEGVAYTAGMTPRVDGRLAVRGLVGAELTVAEARAAAGIAASNAVAAVAQAVGGLDRVRRCLRMTVYVACRPDFTQHSLVADGASEVLRDWLGDRGAVARSAVGVASLPSGAPVEVELTAAVTAD</sequence>
<dbReference type="PANTHER" id="PTHR43760">
    <property type="entry name" value="ENDORIBONUCLEASE-RELATED"/>
    <property type="match status" value="1"/>
</dbReference>
<dbReference type="Proteomes" id="UP000198221">
    <property type="component" value="Chromosome I"/>
</dbReference>
<dbReference type="InterPro" id="IPR035959">
    <property type="entry name" value="RutC-like_sf"/>
</dbReference>
<dbReference type="Pfam" id="PF14588">
    <property type="entry name" value="YjgF_endoribonc"/>
    <property type="match status" value="1"/>
</dbReference>
<protein>
    <submittedName>
        <fullName evidence="2">Enamine deaminase RidA, house cleaning of reactive enamine intermediates, YjgF/YER057c/UK114 family</fullName>
    </submittedName>
</protein>
<name>A0A1C5JS50_9ACTN</name>
<dbReference type="AlphaFoldDB" id="A0A1C5JS50"/>
<organism evidence="2 3">
    <name type="scientific">Micromonospora inositola</name>
    <dbReference type="NCBI Taxonomy" id="47865"/>
    <lineage>
        <taxon>Bacteria</taxon>
        <taxon>Bacillati</taxon>
        <taxon>Actinomycetota</taxon>
        <taxon>Actinomycetes</taxon>
        <taxon>Micromonosporales</taxon>
        <taxon>Micromonosporaceae</taxon>
        <taxon>Micromonospora</taxon>
    </lineage>
</organism>
<evidence type="ECO:0000313" key="2">
    <source>
        <dbReference type="EMBL" id="SCG73394.1"/>
    </source>
</evidence>
<proteinExistence type="predicted"/>
<keyword evidence="3" id="KW-1185">Reference proteome</keyword>
<accession>A0A1C5JS50</accession>
<dbReference type="Gene3D" id="3.30.1330.40">
    <property type="entry name" value="RutC-like"/>
    <property type="match status" value="1"/>
</dbReference>
<reference evidence="3" key="1">
    <citation type="submission" date="2016-06" db="EMBL/GenBank/DDBJ databases">
        <authorList>
            <person name="Varghese N."/>
            <person name="Submissions Spin"/>
        </authorList>
    </citation>
    <scope>NUCLEOTIDE SEQUENCE [LARGE SCALE GENOMIC DNA]</scope>
    <source>
        <strain evidence="3">DSM 43819</strain>
    </source>
</reference>
<dbReference type="EMBL" id="LT607754">
    <property type="protein sequence ID" value="SCG73394.1"/>
    <property type="molecule type" value="Genomic_DNA"/>
</dbReference>
<dbReference type="CDD" id="cd02199">
    <property type="entry name" value="YjgF_YER057c_UK114_like_1"/>
    <property type="match status" value="1"/>
</dbReference>
<dbReference type="InterPro" id="IPR013813">
    <property type="entry name" value="Endoribo_LPSP/chorism_mut-like"/>
</dbReference>
<evidence type="ECO:0000259" key="1">
    <source>
        <dbReference type="Pfam" id="PF14588"/>
    </source>
</evidence>
<dbReference type="SUPFAM" id="SSF55298">
    <property type="entry name" value="YjgF-like"/>
    <property type="match status" value="1"/>
</dbReference>
<evidence type="ECO:0000313" key="3">
    <source>
        <dbReference type="Proteomes" id="UP000198221"/>
    </source>
</evidence>